<proteinExistence type="predicted"/>
<feature type="region of interest" description="Disordered" evidence="1">
    <location>
        <begin position="79"/>
        <end position="104"/>
    </location>
</feature>
<feature type="compositionally biased region" description="Basic and acidic residues" evidence="1">
    <location>
        <begin position="37"/>
        <end position="49"/>
    </location>
</feature>
<dbReference type="EMBL" id="JAAQPF010000743">
    <property type="protein sequence ID" value="KAF5697351.1"/>
    <property type="molecule type" value="Genomic_DNA"/>
</dbReference>
<accession>A0A8H5XPP1</accession>
<protein>
    <submittedName>
        <fullName evidence="2">Uncharacterized protein</fullName>
    </submittedName>
</protein>
<feature type="region of interest" description="Disordered" evidence="1">
    <location>
        <begin position="1"/>
        <end position="49"/>
    </location>
</feature>
<keyword evidence="3" id="KW-1185">Reference proteome</keyword>
<gene>
    <name evidence="2" type="ORF">FGLOB1_12846</name>
</gene>
<dbReference type="AlphaFoldDB" id="A0A8H5XPP1"/>
<evidence type="ECO:0000256" key="1">
    <source>
        <dbReference type="SAM" id="MobiDB-lite"/>
    </source>
</evidence>
<dbReference type="Proteomes" id="UP000532311">
    <property type="component" value="Unassembled WGS sequence"/>
</dbReference>
<reference evidence="2 3" key="1">
    <citation type="submission" date="2020-05" db="EMBL/GenBank/DDBJ databases">
        <title>Identification and distribution of gene clusters putatively required for synthesis of sphingolipid metabolism inhibitors in phylogenetically diverse species of the filamentous fungus Fusarium.</title>
        <authorList>
            <person name="Kim H.-S."/>
            <person name="Busman M."/>
            <person name="Brown D.W."/>
            <person name="Divon H."/>
            <person name="Uhlig S."/>
            <person name="Proctor R.H."/>
        </authorList>
    </citation>
    <scope>NUCLEOTIDE SEQUENCE [LARGE SCALE GENOMIC DNA]</scope>
    <source>
        <strain evidence="2 3">NRRL 26131</strain>
    </source>
</reference>
<sequence>MDSSTDILATGRQKATAARGDEEGGCCLQQPPGFSRSLEDAESPTRELRGVSLHSKIKAVRSHLNGRTCKPLENAIAEAEREVNEEGEEEDGAEPPTKRRGVRK</sequence>
<organism evidence="2 3">
    <name type="scientific">Fusarium globosum</name>
    <dbReference type="NCBI Taxonomy" id="78864"/>
    <lineage>
        <taxon>Eukaryota</taxon>
        <taxon>Fungi</taxon>
        <taxon>Dikarya</taxon>
        <taxon>Ascomycota</taxon>
        <taxon>Pezizomycotina</taxon>
        <taxon>Sordariomycetes</taxon>
        <taxon>Hypocreomycetidae</taxon>
        <taxon>Hypocreales</taxon>
        <taxon>Nectriaceae</taxon>
        <taxon>Fusarium</taxon>
        <taxon>Fusarium fujikuroi species complex</taxon>
    </lineage>
</organism>
<evidence type="ECO:0000313" key="2">
    <source>
        <dbReference type="EMBL" id="KAF5697351.1"/>
    </source>
</evidence>
<name>A0A8H5XPP1_9HYPO</name>
<comment type="caution">
    <text evidence="2">The sequence shown here is derived from an EMBL/GenBank/DDBJ whole genome shotgun (WGS) entry which is preliminary data.</text>
</comment>
<evidence type="ECO:0000313" key="3">
    <source>
        <dbReference type="Proteomes" id="UP000532311"/>
    </source>
</evidence>